<feature type="domain" description="Transposase IS110-like N-terminal" evidence="2">
    <location>
        <begin position="8"/>
        <end position="141"/>
    </location>
</feature>
<reference evidence="4 5" key="1">
    <citation type="journal article" date="2014" name="PLoS ONE">
        <title>The first complete genome sequence of the class fimbriimonadia in the phylum armatimonadetes.</title>
        <authorList>
            <person name="Hu Z.Y."/>
            <person name="Wang Y.Z."/>
            <person name="Im W.T."/>
            <person name="Wang S.Y."/>
            <person name="Zhao G.P."/>
            <person name="Zheng H.J."/>
            <person name="Quan Z.X."/>
        </authorList>
    </citation>
    <scope>NUCLEOTIDE SEQUENCE [LARGE SCALE GENOMIC DNA]</scope>
    <source>
        <strain evidence="4">Gsoil 348</strain>
    </source>
</reference>
<dbReference type="HOGENOM" id="CLU_036902_5_1_0"/>
<dbReference type="Pfam" id="PF01548">
    <property type="entry name" value="DEDD_Tnp_IS110"/>
    <property type="match status" value="1"/>
</dbReference>
<evidence type="ECO:0000313" key="4">
    <source>
        <dbReference type="EMBL" id="AIE83688.1"/>
    </source>
</evidence>
<organism evidence="4 5">
    <name type="scientific">Fimbriimonas ginsengisoli Gsoil 348</name>
    <dbReference type="NCBI Taxonomy" id="661478"/>
    <lineage>
        <taxon>Bacteria</taxon>
        <taxon>Bacillati</taxon>
        <taxon>Armatimonadota</taxon>
        <taxon>Fimbriimonadia</taxon>
        <taxon>Fimbriimonadales</taxon>
        <taxon>Fimbriimonadaceae</taxon>
        <taxon>Fimbriimonas</taxon>
    </lineage>
</organism>
<accession>A0A068NJA0</accession>
<feature type="domain" description="Transposase IS116/IS110/IS902 C-terminal" evidence="3">
    <location>
        <begin position="187"/>
        <end position="270"/>
    </location>
</feature>
<dbReference type="GO" id="GO:0004803">
    <property type="term" value="F:transposase activity"/>
    <property type="evidence" value="ECO:0007669"/>
    <property type="project" value="InterPro"/>
</dbReference>
<dbReference type="InterPro" id="IPR003346">
    <property type="entry name" value="Transposase_20"/>
</dbReference>
<dbReference type="eggNOG" id="COG3547">
    <property type="taxonomic scope" value="Bacteria"/>
</dbReference>
<sequence>MTSVSVEVGIDVAKDWLDVSVSGGKVFRVPNTADGIRGLIAGLSKGSVVHLEASGGYERVPRRLLQGAGLEVRTHDPLRVRRRAQSDSHRGKTDALDARHLSNTGASLKATAPKSPTREALCDLSRSIQTLKRFVSQTKVRAGVPGLEPYVKQALRDTAALVEVRIRKMEKEFAQRVKKTALRTRYELAMSVPGVGPILSRVVTSELPDDLSPFSISQLTSYASVAPIDDSSGKQTKPARIQRGNLHLKAALYMPALGCIQRQKWARELYARLMARGRKHEQAIVAVMRRLLIRILEVLKRGTPWVVKPDEEASVATP</sequence>
<dbReference type="GO" id="GO:0006313">
    <property type="term" value="P:DNA transposition"/>
    <property type="evidence" value="ECO:0007669"/>
    <property type="project" value="InterPro"/>
</dbReference>
<evidence type="ECO:0000259" key="2">
    <source>
        <dbReference type="Pfam" id="PF01548"/>
    </source>
</evidence>
<protein>
    <submittedName>
        <fullName evidence="4">Uncharacterized protein</fullName>
    </submittedName>
</protein>
<dbReference type="EMBL" id="CP007139">
    <property type="protein sequence ID" value="AIE83688.1"/>
    <property type="molecule type" value="Genomic_DNA"/>
</dbReference>
<evidence type="ECO:0000313" key="5">
    <source>
        <dbReference type="Proteomes" id="UP000027982"/>
    </source>
</evidence>
<dbReference type="InterPro" id="IPR047650">
    <property type="entry name" value="Transpos_IS110"/>
</dbReference>
<gene>
    <name evidence="4" type="ORF">OP10G_0320</name>
</gene>
<dbReference type="AlphaFoldDB" id="A0A068NJA0"/>
<feature type="region of interest" description="Disordered" evidence="1">
    <location>
        <begin position="77"/>
        <end position="114"/>
    </location>
</feature>
<dbReference type="GO" id="GO:0003677">
    <property type="term" value="F:DNA binding"/>
    <property type="evidence" value="ECO:0007669"/>
    <property type="project" value="InterPro"/>
</dbReference>
<evidence type="ECO:0000256" key="1">
    <source>
        <dbReference type="SAM" id="MobiDB-lite"/>
    </source>
</evidence>
<proteinExistence type="predicted"/>
<dbReference type="STRING" id="661478.OP10G_0320"/>
<dbReference type="OrthoDB" id="8261795at2"/>
<dbReference type="InterPro" id="IPR002525">
    <property type="entry name" value="Transp_IS110-like_N"/>
</dbReference>
<dbReference type="RefSeq" id="WP_025227642.1">
    <property type="nucleotide sequence ID" value="NZ_CP007139.1"/>
</dbReference>
<evidence type="ECO:0000259" key="3">
    <source>
        <dbReference type="Pfam" id="PF02371"/>
    </source>
</evidence>
<dbReference type="Pfam" id="PF02371">
    <property type="entry name" value="Transposase_20"/>
    <property type="match status" value="1"/>
</dbReference>
<keyword evidence="5" id="KW-1185">Reference proteome</keyword>
<dbReference type="PANTHER" id="PTHR33055">
    <property type="entry name" value="TRANSPOSASE FOR INSERTION SEQUENCE ELEMENT IS1111A"/>
    <property type="match status" value="1"/>
</dbReference>
<dbReference type="PANTHER" id="PTHR33055:SF3">
    <property type="entry name" value="PUTATIVE TRANSPOSASE FOR IS117-RELATED"/>
    <property type="match status" value="1"/>
</dbReference>
<dbReference type="KEGG" id="fgi:OP10G_0320"/>
<dbReference type="Proteomes" id="UP000027982">
    <property type="component" value="Chromosome"/>
</dbReference>
<feature type="compositionally biased region" description="Basic and acidic residues" evidence="1">
    <location>
        <begin position="77"/>
        <end position="100"/>
    </location>
</feature>
<name>A0A068NJA0_FIMGI</name>